<comment type="catalytic activity">
    <reaction evidence="7">
        <text>salicylate + NADH + O2 + H(+) = 2,3-dihydroxybenzoate + NAD(+) + H2O</text>
        <dbReference type="Rhea" id="RHEA:51792"/>
        <dbReference type="ChEBI" id="CHEBI:15377"/>
        <dbReference type="ChEBI" id="CHEBI:15378"/>
        <dbReference type="ChEBI" id="CHEBI:15379"/>
        <dbReference type="ChEBI" id="CHEBI:30762"/>
        <dbReference type="ChEBI" id="CHEBI:36654"/>
        <dbReference type="ChEBI" id="CHEBI:57540"/>
        <dbReference type="ChEBI" id="CHEBI:57945"/>
    </reaction>
</comment>
<evidence type="ECO:0000256" key="8">
    <source>
        <dbReference type="RuleBase" id="RU003682"/>
    </source>
</evidence>
<evidence type="ECO:0000256" key="7">
    <source>
        <dbReference type="ARBA" id="ARBA00052233"/>
    </source>
</evidence>
<evidence type="ECO:0000256" key="5">
    <source>
        <dbReference type="ARBA" id="ARBA00023002"/>
    </source>
</evidence>
<dbReference type="PANTHER" id="PTHR47991">
    <property type="entry name" value="OXOGLUTARATE/IRON-DEPENDENT DIOXYGENASE"/>
    <property type="match status" value="1"/>
</dbReference>
<dbReference type="STRING" id="22663.A0A2I0JCF7"/>
<dbReference type="SUPFAM" id="SSF51197">
    <property type="entry name" value="Clavaminate synthase-like"/>
    <property type="match status" value="1"/>
</dbReference>
<dbReference type="InterPro" id="IPR005123">
    <property type="entry name" value="Oxoglu/Fe-dep_dioxygenase_dom"/>
</dbReference>
<reference evidence="9 10" key="1">
    <citation type="submission" date="2017-11" db="EMBL/GenBank/DDBJ databases">
        <title>De-novo sequencing of pomegranate (Punica granatum L.) genome.</title>
        <authorList>
            <person name="Akparov Z."/>
            <person name="Amiraslanov A."/>
            <person name="Hajiyeva S."/>
            <person name="Abbasov M."/>
            <person name="Kaur K."/>
            <person name="Hamwieh A."/>
            <person name="Solovyev V."/>
            <person name="Salamov A."/>
            <person name="Braich B."/>
            <person name="Kosarev P."/>
            <person name="Mahmoud A."/>
            <person name="Hajiyev E."/>
            <person name="Babayeva S."/>
            <person name="Izzatullayeva V."/>
            <person name="Mammadov A."/>
            <person name="Mammadov A."/>
            <person name="Sharifova S."/>
            <person name="Ojaghi J."/>
            <person name="Eynullazada K."/>
            <person name="Bayramov B."/>
            <person name="Abdulazimova A."/>
            <person name="Shahmuradov I."/>
        </authorList>
    </citation>
    <scope>NUCLEOTIDE SEQUENCE [LARGE SCALE GENOMIC DNA]</scope>
    <source>
        <strain evidence="10">cv. AG2017</strain>
        <tissue evidence="9">Leaf</tissue>
    </source>
</reference>
<dbReference type="GO" id="GO:0051213">
    <property type="term" value="F:dioxygenase activity"/>
    <property type="evidence" value="ECO:0007669"/>
    <property type="project" value="UniProtKB-KW"/>
</dbReference>
<keyword evidence="3 8" id="KW-0479">Metal-binding</keyword>
<dbReference type="GeneID" id="116204073"/>
<evidence type="ECO:0000256" key="6">
    <source>
        <dbReference type="ARBA" id="ARBA00023004"/>
    </source>
</evidence>
<dbReference type="GO" id="GO:0046872">
    <property type="term" value="F:metal ion binding"/>
    <property type="evidence" value="ECO:0007669"/>
    <property type="project" value="UniProtKB-KW"/>
</dbReference>
<dbReference type="GO" id="GO:0002229">
    <property type="term" value="P:defense response to oomycetes"/>
    <property type="evidence" value="ECO:0007669"/>
    <property type="project" value="UniProtKB-ARBA"/>
</dbReference>
<dbReference type="InterPro" id="IPR026992">
    <property type="entry name" value="DIOX_N"/>
</dbReference>
<keyword evidence="5 8" id="KW-0560">Oxidoreductase</keyword>
<name>A0A2I0JCF7_PUNGR</name>
<dbReference type="Gene3D" id="2.60.120.330">
    <property type="entry name" value="B-lactam Antibiotic, Isopenicillin N Synthase, Chain"/>
    <property type="match status" value="1"/>
</dbReference>
<organism evidence="9 10">
    <name type="scientific">Punica granatum</name>
    <name type="common">Pomegranate</name>
    <dbReference type="NCBI Taxonomy" id="22663"/>
    <lineage>
        <taxon>Eukaryota</taxon>
        <taxon>Viridiplantae</taxon>
        <taxon>Streptophyta</taxon>
        <taxon>Embryophyta</taxon>
        <taxon>Tracheophyta</taxon>
        <taxon>Spermatophyta</taxon>
        <taxon>Magnoliopsida</taxon>
        <taxon>eudicotyledons</taxon>
        <taxon>Gunneridae</taxon>
        <taxon>Pentapetalae</taxon>
        <taxon>rosids</taxon>
        <taxon>malvids</taxon>
        <taxon>Myrtales</taxon>
        <taxon>Lythraceae</taxon>
        <taxon>Punica</taxon>
    </lineage>
</organism>
<dbReference type="InterPro" id="IPR027443">
    <property type="entry name" value="IPNS-like_sf"/>
</dbReference>
<dbReference type="EMBL" id="PGOL01001823">
    <property type="protein sequence ID" value="PKI53924.1"/>
    <property type="molecule type" value="Genomic_DNA"/>
</dbReference>
<comment type="caution">
    <text evidence="9">The sequence shown here is derived from an EMBL/GenBank/DDBJ whole genome shotgun (WGS) entry which is preliminary data.</text>
</comment>
<dbReference type="InterPro" id="IPR044861">
    <property type="entry name" value="IPNS-like_FE2OG_OXY"/>
</dbReference>
<keyword evidence="10" id="KW-1185">Reference proteome</keyword>
<accession>A0A2I0JCF7</accession>
<evidence type="ECO:0000256" key="2">
    <source>
        <dbReference type="ARBA" id="ARBA00008056"/>
    </source>
</evidence>
<dbReference type="Pfam" id="PF14226">
    <property type="entry name" value="DIOX_N"/>
    <property type="match status" value="1"/>
</dbReference>
<keyword evidence="6 8" id="KW-0408">Iron</keyword>
<evidence type="ECO:0000256" key="3">
    <source>
        <dbReference type="ARBA" id="ARBA00022723"/>
    </source>
</evidence>
<sequence>MDAKVISTGTRYSSLPESYIRPESDRPRLSEVSTCDNVPVIDLGCPARASIIREIGHACASYGFFQVINHGVSKEMVERMFGVAREFFGLPVEEKMKLYSDDPSKTMRLSTSFNVNKEKVHNWRDYLRLHCYPLDKYVPEWPSNPPSFKEIASNYCKEVRELGYRLEELISESLNLEKDHIRNVLGEQGQHMAVNFYPACPEPELTYGLPAHTDPNTLTILLQDTQVAGLQVLKDGKWLAVNPIPDAYVINIGDQLQALSNGRYKSVWHRAVVNADRDRMSIPTFLCPADDALISPPKSLIEEGSKAVYRDFTYAEYYKKFWSQNLDQEHCLELFKNK</sequence>
<proteinExistence type="inferred from homology"/>
<dbReference type="PROSITE" id="PS51471">
    <property type="entry name" value="FE2OG_OXY"/>
    <property type="match status" value="1"/>
</dbReference>
<evidence type="ECO:0000313" key="10">
    <source>
        <dbReference type="Proteomes" id="UP000233551"/>
    </source>
</evidence>
<dbReference type="FunFam" id="2.60.120.330:FF:000007">
    <property type="entry name" value="Protein DMR6-like oxygenase 2"/>
    <property type="match status" value="1"/>
</dbReference>
<evidence type="ECO:0000256" key="4">
    <source>
        <dbReference type="ARBA" id="ARBA00022964"/>
    </source>
</evidence>
<dbReference type="AlphaFoldDB" id="A0A2I0JCF7"/>
<comment type="similarity">
    <text evidence="2 8">Belongs to the iron/ascorbate-dependent oxidoreductase family.</text>
</comment>
<protein>
    <submittedName>
        <fullName evidence="9">Uncharacterized protein</fullName>
    </submittedName>
</protein>
<dbReference type="InterPro" id="IPR050295">
    <property type="entry name" value="Plant_2OG-oxidoreductases"/>
</dbReference>
<comment type="cofactor">
    <cofactor evidence="1">
        <name>L-ascorbate</name>
        <dbReference type="ChEBI" id="CHEBI:38290"/>
    </cofactor>
</comment>
<evidence type="ECO:0000313" key="9">
    <source>
        <dbReference type="EMBL" id="PKI53924.1"/>
    </source>
</evidence>
<dbReference type="Pfam" id="PF03171">
    <property type="entry name" value="2OG-FeII_Oxy"/>
    <property type="match status" value="1"/>
</dbReference>
<dbReference type="OrthoDB" id="288590at2759"/>
<dbReference type="Proteomes" id="UP000233551">
    <property type="component" value="Unassembled WGS sequence"/>
</dbReference>
<evidence type="ECO:0000256" key="1">
    <source>
        <dbReference type="ARBA" id="ARBA00001961"/>
    </source>
</evidence>
<keyword evidence="4" id="KW-0223">Dioxygenase</keyword>
<gene>
    <name evidence="9" type="ORF">CRG98_025718</name>
</gene>